<keyword evidence="3" id="KW-0687">Ribonucleoprotein</keyword>
<gene>
    <name evidence="5" type="ORF">METZ01_LOCUS198192</name>
</gene>
<sequence length="105" mass="11467">MGGSKNKSPAQKEKSQKPDKDPKKSKKSEKSDTTSKAKLSVVIDESKATKYIEESKAITVQDLARYANVKISIANSFLLKSLKQGTVKRVGGFSGHHVYQLISGK</sequence>
<feature type="compositionally biased region" description="Basic and acidic residues" evidence="4">
    <location>
        <begin position="10"/>
        <end position="35"/>
    </location>
</feature>
<organism evidence="5">
    <name type="scientific">marine metagenome</name>
    <dbReference type="NCBI Taxonomy" id="408172"/>
    <lineage>
        <taxon>unclassified sequences</taxon>
        <taxon>metagenomes</taxon>
        <taxon>ecological metagenomes</taxon>
    </lineage>
</organism>
<feature type="region of interest" description="Disordered" evidence="4">
    <location>
        <begin position="1"/>
        <end position="39"/>
    </location>
</feature>
<evidence type="ECO:0000256" key="3">
    <source>
        <dbReference type="ARBA" id="ARBA00023274"/>
    </source>
</evidence>
<protein>
    <recommendedName>
        <fullName evidence="6">30S ribosomal protein S25e</fullName>
    </recommendedName>
</protein>
<evidence type="ECO:0000256" key="4">
    <source>
        <dbReference type="SAM" id="MobiDB-lite"/>
    </source>
</evidence>
<dbReference type="GO" id="GO:1990904">
    <property type="term" value="C:ribonucleoprotein complex"/>
    <property type="evidence" value="ECO:0007669"/>
    <property type="project" value="UniProtKB-KW"/>
</dbReference>
<evidence type="ECO:0000256" key="2">
    <source>
        <dbReference type="ARBA" id="ARBA00022980"/>
    </source>
</evidence>
<evidence type="ECO:0000313" key="5">
    <source>
        <dbReference type="EMBL" id="SVB45338.1"/>
    </source>
</evidence>
<comment type="similarity">
    <text evidence="1">Belongs to the eukaryotic ribosomal protein eS25 family.</text>
</comment>
<reference evidence="5" key="1">
    <citation type="submission" date="2018-05" db="EMBL/GenBank/DDBJ databases">
        <authorList>
            <person name="Lanie J.A."/>
            <person name="Ng W.-L."/>
            <person name="Kazmierczak K.M."/>
            <person name="Andrzejewski T.M."/>
            <person name="Davidsen T.M."/>
            <person name="Wayne K.J."/>
            <person name="Tettelin H."/>
            <person name="Glass J.I."/>
            <person name="Rusch D."/>
            <person name="Podicherti R."/>
            <person name="Tsui H.-C.T."/>
            <person name="Winkler M.E."/>
        </authorList>
    </citation>
    <scope>NUCLEOTIDE SEQUENCE</scope>
</reference>
<evidence type="ECO:0008006" key="6">
    <source>
        <dbReference type="Google" id="ProtNLM"/>
    </source>
</evidence>
<dbReference type="Pfam" id="PF03297">
    <property type="entry name" value="Ribosomal_S25"/>
    <property type="match status" value="1"/>
</dbReference>
<dbReference type="GO" id="GO:0005840">
    <property type="term" value="C:ribosome"/>
    <property type="evidence" value="ECO:0007669"/>
    <property type="project" value="UniProtKB-KW"/>
</dbReference>
<accession>A0A382E3W4</accession>
<keyword evidence="2" id="KW-0689">Ribosomal protein</keyword>
<evidence type="ECO:0000256" key="1">
    <source>
        <dbReference type="ARBA" id="ARBA00009106"/>
    </source>
</evidence>
<dbReference type="AlphaFoldDB" id="A0A382E3W4"/>
<proteinExistence type="inferred from homology"/>
<dbReference type="EMBL" id="UINC01042551">
    <property type="protein sequence ID" value="SVB45338.1"/>
    <property type="molecule type" value="Genomic_DNA"/>
</dbReference>
<name>A0A382E3W4_9ZZZZ</name>
<dbReference type="InterPro" id="IPR004977">
    <property type="entry name" value="Ribosomal_eS25"/>
</dbReference>
<dbReference type="Gene3D" id="3.30.63.20">
    <property type="match status" value="1"/>
</dbReference>